<dbReference type="AlphaFoldDB" id="A0A6M3JNU1"/>
<dbReference type="EMBL" id="MT141814">
    <property type="protein sequence ID" value="QJA70701.1"/>
    <property type="molecule type" value="Genomic_DNA"/>
</dbReference>
<gene>
    <name evidence="1" type="ORF">MM415A03587_0004</name>
</gene>
<accession>A0A6M3JNU1</accession>
<sequence length="100" mass="11581">MWVIEFERSKTMTDHRTIEEWSHVLVNLGSGETFGKSLNDVLRAFAEEIVEQCWNSIHNKVPAGRTLRLWHDGDQREDQYIRTDQIALALEAVKKEIADG</sequence>
<protein>
    <submittedName>
        <fullName evidence="1">Uncharacterized protein</fullName>
    </submittedName>
</protein>
<evidence type="ECO:0000313" key="1">
    <source>
        <dbReference type="EMBL" id="QJA70701.1"/>
    </source>
</evidence>
<name>A0A6M3JNU1_9ZZZZ</name>
<organism evidence="1">
    <name type="scientific">viral metagenome</name>
    <dbReference type="NCBI Taxonomy" id="1070528"/>
    <lineage>
        <taxon>unclassified sequences</taxon>
        <taxon>metagenomes</taxon>
        <taxon>organismal metagenomes</taxon>
    </lineage>
</organism>
<reference evidence="1" key="1">
    <citation type="submission" date="2020-03" db="EMBL/GenBank/DDBJ databases">
        <title>The deep terrestrial virosphere.</title>
        <authorList>
            <person name="Holmfeldt K."/>
            <person name="Nilsson E."/>
            <person name="Simone D."/>
            <person name="Lopez-Fernandez M."/>
            <person name="Wu X."/>
            <person name="de Brujin I."/>
            <person name="Lundin D."/>
            <person name="Andersson A."/>
            <person name="Bertilsson S."/>
            <person name="Dopson M."/>
        </authorList>
    </citation>
    <scope>NUCLEOTIDE SEQUENCE</scope>
    <source>
        <strain evidence="1">MM415A03587</strain>
    </source>
</reference>
<proteinExistence type="predicted"/>